<proteinExistence type="predicted"/>
<sequence>MTAQSKLPSTFVKFRRLSLGTTPKELKSNFPREKPNYGYGLMFQKCHRAYRWTPPGSAFVPAGEVPCGCPSGSQRAEAVCKCLEPTNDATWKCLEPTADAVCKCLEPRDDAIWKCLEPRDDAIWKCFEPTADGLLLSRRRPISLVPAGVADVHSCVPASEDGLCNLSVVLATNLFFLTEIFGRD</sequence>
<dbReference type="Proteomes" id="UP000758603">
    <property type="component" value="Unassembled WGS sequence"/>
</dbReference>
<gene>
    <name evidence="1" type="ORF">BKA67DRAFT_651385</name>
</gene>
<protein>
    <submittedName>
        <fullName evidence="1">Uncharacterized protein</fullName>
    </submittedName>
</protein>
<dbReference type="EMBL" id="JAGPXC010000011">
    <property type="protein sequence ID" value="KAH6645691.1"/>
    <property type="molecule type" value="Genomic_DNA"/>
</dbReference>
<evidence type="ECO:0000313" key="2">
    <source>
        <dbReference type="Proteomes" id="UP000758603"/>
    </source>
</evidence>
<dbReference type="RefSeq" id="XP_045952205.1">
    <property type="nucleotide sequence ID" value="XM_046106071.1"/>
</dbReference>
<accession>A0A9P8RKF8</accession>
<dbReference type="GeneID" id="70134962"/>
<reference evidence="1" key="1">
    <citation type="journal article" date="2021" name="Nat. Commun.">
        <title>Genetic determinants of endophytism in the Arabidopsis root mycobiome.</title>
        <authorList>
            <person name="Mesny F."/>
            <person name="Miyauchi S."/>
            <person name="Thiergart T."/>
            <person name="Pickel B."/>
            <person name="Atanasova L."/>
            <person name="Karlsson M."/>
            <person name="Huettel B."/>
            <person name="Barry K.W."/>
            <person name="Haridas S."/>
            <person name="Chen C."/>
            <person name="Bauer D."/>
            <person name="Andreopoulos W."/>
            <person name="Pangilinan J."/>
            <person name="LaButti K."/>
            <person name="Riley R."/>
            <person name="Lipzen A."/>
            <person name="Clum A."/>
            <person name="Drula E."/>
            <person name="Henrissat B."/>
            <person name="Kohler A."/>
            <person name="Grigoriev I.V."/>
            <person name="Martin F.M."/>
            <person name="Hacquard S."/>
        </authorList>
    </citation>
    <scope>NUCLEOTIDE SEQUENCE</scope>
    <source>
        <strain evidence="1">MPI-SDFR-AT-0073</strain>
    </source>
</reference>
<name>A0A9P8RKF8_9PEZI</name>
<keyword evidence="2" id="KW-1185">Reference proteome</keyword>
<dbReference type="AlphaFoldDB" id="A0A9P8RKF8"/>
<organism evidence="1 2">
    <name type="scientific">Truncatella angustata</name>
    <dbReference type="NCBI Taxonomy" id="152316"/>
    <lineage>
        <taxon>Eukaryota</taxon>
        <taxon>Fungi</taxon>
        <taxon>Dikarya</taxon>
        <taxon>Ascomycota</taxon>
        <taxon>Pezizomycotina</taxon>
        <taxon>Sordariomycetes</taxon>
        <taxon>Xylariomycetidae</taxon>
        <taxon>Amphisphaeriales</taxon>
        <taxon>Sporocadaceae</taxon>
        <taxon>Truncatella</taxon>
    </lineage>
</organism>
<comment type="caution">
    <text evidence="1">The sequence shown here is derived from an EMBL/GenBank/DDBJ whole genome shotgun (WGS) entry which is preliminary data.</text>
</comment>
<evidence type="ECO:0000313" key="1">
    <source>
        <dbReference type="EMBL" id="KAH6645691.1"/>
    </source>
</evidence>